<dbReference type="AlphaFoldDB" id="A0A6J4SCP7"/>
<dbReference type="PANTHER" id="PTHR12526">
    <property type="entry name" value="GLYCOSYLTRANSFERASE"/>
    <property type="match status" value="1"/>
</dbReference>
<evidence type="ECO:0000313" key="1">
    <source>
        <dbReference type="EMBL" id="CAA9490214.1"/>
    </source>
</evidence>
<dbReference type="SUPFAM" id="SSF53756">
    <property type="entry name" value="UDP-Glycosyltransferase/glycogen phosphorylase"/>
    <property type="match status" value="1"/>
</dbReference>
<keyword evidence="1" id="KW-0808">Transferase</keyword>
<proteinExistence type="predicted"/>
<dbReference type="Pfam" id="PF13692">
    <property type="entry name" value="Glyco_trans_1_4"/>
    <property type="match status" value="1"/>
</dbReference>
<sequence length="341" mass="35561">MSLTVLSVAYPFAPVSPDPVGGAEAVLAAVDAALVAAGHRSLVIAQEGSRVAGVLLPVPAVRGEIDDAARERVHAVVRATISDVLARERVDAVHLHGIDFGAYLPPPGPPALVTLHLPLDWYPADALRPARPRTFLHPVSPSQARAALPGAALESPIENGVALPPRAPTKRCYAFALGRICPEKGFDDALDAARAVDAPLLLAGEAFPYAEHQAHLRNAILPRLDSRRRWLGAVAGARKRRLLAGARCLLVPSKAPETSSLVAMEALAAGTPVIAYRAGALPDIVEDGVTGYLVDGPAEMAAAIGRAGEIGSAACRAAAGARFSRERMTDAYLARYAELAA</sequence>
<accession>A0A6J4SCP7</accession>
<dbReference type="Gene3D" id="3.40.50.2000">
    <property type="entry name" value="Glycogen Phosphorylase B"/>
    <property type="match status" value="2"/>
</dbReference>
<organism evidence="1">
    <name type="scientific">uncultured Sphingomonadaceae bacterium</name>
    <dbReference type="NCBI Taxonomy" id="169976"/>
    <lineage>
        <taxon>Bacteria</taxon>
        <taxon>Pseudomonadati</taxon>
        <taxon>Pseudomonadota</taxon>
        <taxon>Alphaproteobacteria</taxon>
        <taxon>Sphingomonadales</taxon>
        <taxon>Sphingomonadaceae</taxon>
        <taxon>environmental samples</taxon>
    </lineage>
</organism>
<dbReference type="GO" id="GO:0016740">
    <property type="term" value="F:transferase activity"/>
    <property type="evidence" value="ECO:0007669"/>
    <property type="project" value="UniProtKB-KW"/>
</dbReference>
<protein>
    <submittedName>
        <fullName evidence="1">Glycosyltransferase</fullName>
    </submittedName>
</protein>
<gene>
    <name evidence="1" type="ORF">AVDCRST_MAG39-753</name>
</gene>
<dbReference type="EMBL" id="CADCVW010000030">
    <property type="protein sequence ID" value="CAA9490214.1"/>
    <property type="molecule type" value="Genomic_DNA"/>
</dbReference>
<name>A0A6J4SCP7_9SPHN</name>
<reference evidence="1" key="1">
    <citation type="submission" date="2020-02" db="EMBL/GenBank/DDBJ databases">
        <authorList>
            <person name="Meier V. D."/>
        </authorList>
    </citation>
    <scope>NUCLEOTIDE SEQUENCE</scope>
    <source>
        <strain evidence="1">AVDCRST_MAG39</strain>
    </source>
</reference>